<protein>
    <submittedName>
        <fullName evidence="5">MerR family transcriptional regulator</fullName>
    </submittedName>
</protein>
<dbReference type="RefSeq" id="WP_187073315.1">
    <property type="nucleotide sequence ID" value="NZ_JACRYL010000029.1"/>
</dbReference>
<dbReference type="InterPro" id="IPR047057">
    <property type="entry name" value="MerR_fam"/>
</dbReference>
<evidence type="ECO:0000256" key="1">
    <source>
        <dbReference type="ARBA" id="ARBA00023015"/>
    </source>
</evidence>
<keyword evidence="6" id="KW-1185">Reference proteome</keyword>
<evidence type="ECO:0000256" key="3">
    <source>
        <dbReference type="ARBA" id="ARBA00023163"/>
    </source>
</evidence>
<dbReference type="PROSITE" id="PS50937">
    <property type="entry name" value="HTH_MERR_2"/>
    <property type="match status" value="1"/>
</dbReference>
<dbReference type="Pfam" id="PF13411">
    <property type="entry name" value="MerR_1"/>
    <property type="match status" value="1"/>
</dbReference>
<evidence type="ECO:0000313" key="6">
    <source>
        <dbReference type="Proteomes" id="UP000652755"/>
    </source>
</evidence>
<accession>A0ABR7KYW8</accession>
<dbReference type="PANTHER" id="PTHR30204">
    <property type="entry name" value="REDOX-CYCLING DRUG-SENSING TRANSCRIPTIONAL ACTIVATOR SOXR"/>
    <property type="match status" value="1"/>
</dbReference>
<gene>
    <name evidence="5" type="ORF">H7U22_20950</name>
</gene>
<proteinExistence type="predicted"/>
<dbReference type="EMBL" id="JACRYL010000029">
    <property type="protein sequence ID" value="MBC6112898.1"/>
    <property type="molecule type" value="Genomic_DNA"/>
</dbReference>
<evidence type="ECO:0000313" key="5">
    <source>
        <dbReference type="EMBL" id="MBC6112898.1"/>
    </source>
</evidence>
<dbReference type="SMART" id="SM00422">
    <property type="entry name" value="HTH_MERR"/>
    <property type="match status" value="1"/>
</dbReference>
<reference evidence="5 6" key="1">
    <citation type="submission" date="2020-08" db="EMBL/GenBank/DDBJ databases">
        <authorList>
            <person name="Sun Q."/>
            <person name="Inoue M."/>
        </authorList>
    </citation>
    <scope>NUCLEOTIDE SEQUENCE [LARGE SCALE GENOMIC DNA]</scope>
    <source>
        <strain evidence="5 6">CCM 8938</strain>
    </source>
</reference>
<keyword evidence="1" id="KW-0805">Transcription regulation</keyword>
<organism evidence="5 6">
    <name type="scientific">Pedobacter fastidiosus</name>
    <dbReference type="NCBI Taxonomy" id="2765361"/>
    <lineage>
        <taxon>Bacteria</taxon>
        <taxon>Pseudomonadati</taxon>
        <taxon>Bacteroidota</taxon>
        <taxon>Sphingobacteriia</taxon>
        <taxon>Sphingobacteriales</taxon>
        <taxon>Sphingobacteriaceae</taxon>
        <taxon>Pedobacter</taxon>
    </lineage>
</organism>
<dbReference type="Proteomes" id="UP000652755">
    <property type="component" value="Unassembled WGS sequence"/>
</dbReference>
<keyword evidence="2" id="KW-0238">DNA-binding</keyword>
<sequence>MLIGQLVKETGLTKDTIRYYEKHGLISIGRKERRDNNYKEYSDVMKTRLFTVKRLKNFGFTLNEIADLLNLIDVNEASCGNVSHKIEEKVTLLDGKIRELISIRAVLFNSLKKCNDNCNPSNPEDNCPILISDL</sequence>
<keyword evidence="3" id="KW-0804">Transcription</keyword>
<dbReference type="SUPFAM" id="SSF46955">
    <property type="entry name" value="Putative DNA-binding domain"/>
    <property type="match status" value="1"/>
</dbReference>
<dbReference type="InterPro" id="IPR000551">
    <property type="entry name" value="MerR-type_HTH_dom"/>
</dbReference>
<comment type="caution">
    <text evidence="5">The sequence shown here is derived from an EMBL/GenBank/DDBJ whole genome shotgun (WGS) entry which is preliminary data.</text>
</comment>
<dbReference type="InterPro" id="IPR009061">
    <property type="entry name" value="DNA-bd_dom_put_sf"/>
</dbReference>
<dbReference type="PANTHER" id="PTHR30204:SF94">
    <property type="entry name" value="HEAVY METAL-DEPENDENT TRANSCRIPTIONAL REGULATOR HI_0293-RELATED"/>
    <property type="match status" value="1"/>
</dbReference>
<evidence type="ECO:0000256" key="2">
    <source>
        <dbReference type="ARBA" id="ARBA00023125"/>
    </source>
</evidence>
<feature type="domain" description="HTH merR-type" evidence="4">
    <location>
        <begin position="1"/>
        <end position="71"/>
    </location>
</feature>
<evidence type="ECO:0000259" key="4">
    <source>
        <dbReference type="PROSITE" id="PS50937"/>
    </source>
</evidence>
<dbReference type="Gene3D" id="1.10.1660.10">
    <property type="match status" value="1"/>
</dbReference>
<name>A0ABR7KYW8_9SPHI</name>